<evidence type="ECO:0000256" key="8">
    <source>
        <dbReference type="PROSITE-ProRule" id="PRU00284"/>
    </source>
</evidence>
<protein>
    <recommendedName>
        <fullName evidence="10">Methyl-accepting transducer domain-containing protein</fullName>
    </recommendedName>
</protein>
<dbReference type="Proteomes" id="UP000789707">
    <property type="component" value="Unassembled WGS sequence"/>
</dbReference>
<evidence type="ECO:0000313" key="11">
    <source>
        <dbReference type="EMBL" id="CAH0416996.1"/>
    </source>
</evidence>
<feature type="domain" description="Methyl-accepting transducer" evidence="10">
    <location>
        <begin position="434"/>
        <end position="691"/>
    </location>
</feature>
<keyword evidence="4 9" id="KW-0812">Transmembrane</keyword>
<dbReference type="PANTHER" id="PTHR32089">
    <property type="entry name" value="METHYL-ACCEPTING CHEMOTAXIS PROTEIN MCPB"/>
    <property type="match status" value="1"/>
</dbReference>
<evidence type="ECO:0000256" key="2">
    <source>
        <dbReference type="ARBA" id="ARBA00022475"/>
    </source>
</evidence>
<keyword evidence="7 8" id="KW-0807">Transducer</keyword>
<dbReference type="Pfam" id="PF00015">
    <property type="entry name" value="MCPsignal"/>
    <property type="match status" value="1"/>
</dbReference>
<keyword evidence="6 9" id="KW-0472">Membrane</keyword>
<sequence>MKFKRATQNSSRRGRLPWSPKLARPKWLVKLKWGQRTTRGKRNSGMFLGSGLILLVVLPLIVMMLSANIITRQLMYNRLNVDKISATSVLIASNNNLRNKAAAELTQMAKLPAFTNDKVDLTQIQTILNQFQATAGTDYLSFTFSTPDGQYATTAGVTVGFDPRTKDWFKGALTQKHGVFFAPAHQDITTGKFVTSAALPIKAANGDVNVISIDYLNDATSNITKAIKVGHTGAVTLATPTGTVITAAGTTKALVNKPGTDVATQPVFAAIAASKQLRGVVRVPGQGRISEVYFDKSSKTSQAWAYAQVAPSEMRQELGLLNGASLIVLIGMALVIIAITVLLVKLLEQLIANYERYFMQVGAGKLEQIHPAAKHRWSLAGIVAHLSTPKADGHELNRLGEHYNAMIASISILILRLQANSQQVAQGASSLLELAKQTTAATEEVTNTIGAISNVSMSQATETEHSVTQVQTLAKVVDELDQNVHTMTSTSNHAADLNQTNLVTTNNVRDNWQAELAKMEALMAKMTQMDAKVQNIDSIIHVINQIAKQTNLLALNAAIEAATAGEAGKGFAVVANEVRTLAEESKAATLDISKLIAEIRLDSSAMVTATTNSVAGGAKQSDLLEQAITATQEVYQANQSLLAEIEQISTAMSDITSVKDQVSTSLATIAAAAEENAAGTEEVSANAEEVLATMDEFTNNVAEFETIAAELKTLSAQFQIKE</sequence>
<dbReference type="Pfam" id="PF02743">
    <property type="entry name" value="dCache_1"/>
    <property type="match status" value="1"/>
</dbReference>
<dbReference type="PROSITE" id="PS50111">
    <property type="entry name" value="CHEMOTAXIS_TRANSDUC_2"/>
    <property type="match status" value="1"/>
</dbReference>
<feature type="transmembrane region" description="Helical" evidence="9">
    <location>
        <begin position="320"/>
        <end position="344"/>
    </location>
</feature>
<dbReference type="Gene3D" id="3.30.450.20">
    <property type="entry name" value="PAS domain"/>
    <property type="match status" value="2"/>
</dbReference>
<organism evidence="11 12">
    <name type="scientific">Periweissella fabaria</name>
    <dbReference type="NCBI Taxonomy" id="546157"/>
    <lineage>
        <taxon>Bacteria</taxon>
        <taxon>Bacillati</taxon>
        <taxon>Bacillota</taxon>
        <taxon>Bacilli</taxon>
        <taxon>Lactobacillales</taxon>
        <taxon>Lactobacillaceae</taxon>
        <taxon>Periweissella</taxon>
    </lineage>
</organism>
<evidence type="ECO:0000259" key="10">
    <source>
        <dbReference type="PROSITE" id="PS50111"/>
    </source>
</evidence>
<keyword evidence="2" id="KW-1003">Cell membrane</keyword>
<keyword evidence="3" id="KW-0145">Chemotaxis</keyword>
<keyword evidence="5 9" id="KW-1133">Transmembrane helix</keyword>
<accession>A0ABM8Z6Q0</accession>
<name>A0ABM8Z6Q0_9LACO</name>
<feature type="transmembrane region" description="Helical" evidence="9">
    <location>
        <begin position="46"/>
        <end position="70"/>
    </location>
</feature>
<dbReference type="PANTHER" id="PTHR32089:SF112">
    <property type="entry name" value="LYSOZYME-LIKE PROTEIN-RELATED"/>
    <property type="match status" value="1"/>
</dbReference>
<reference evidence="11 12" key="1">
    <citation type="submission" date="2021-11" db="EMBL/GenBank/DDBJ databases">
        <authorList>
            <person name="Depoorter E."/>
        </authorList>
    </citation>
    <scope>NUCLEOTIDE SEQUENCE [LARGE SCALE GENOMIC DNA]</scope>
    <source>
        <strain evidence="11 12">LMG 24289</strain>
    </source>
</reference>
<evidence type="ECO:0000313" key="12">
    <source>
        <dbReference type="Proteomes" id="UP000789707"/>
    </source>
</evidence>
<evidence type="ECO:0000256" key="9">
    <source>
        <dbReference type="SAM" id="Phobius"/>
    </source>
</evidence>
<dbReference type="EMBL" id="CAKKNS010000005">
    <property type="protein sequence ID" value="CAH0416996.1"/>
    <property type="molecule type" value="Genomic_DNA"/>
</dbReference>
<dbReference type="Gene3D" id="1.10.287.950">
    <property type="entry name" value="Methyl-accepting chemotaxis protein"/>
    <property type="match status" value="1"/>
</dbReference>
<dbReference type="SMART" id="SM00283">
    <property type="entry name" value="MA"/>
    <property type="match status" value="1"/>
</dbReference>
<proteinExistence type="predicted"/>
<evidence type="ECO:0000256" key="6">
    <source>
        <dbReference type="ARBA" id="ARBA00023136"/>
    </source>
</evidence>
<evidence type="ECO:0000256" key="3">
    <source>
        <dbReference type="ARBA" id="ARBA00022500"/>
    </source>
</evidence>
<evidence type="ECO:0000256" key="4">
    <source>
        <dbReference type="ARBA" id="ARBA00022692"/>
    </source>
</evidence>
<gene>
    <name evidence="11" type="ORF">WFA24289_01313</name>
</gene>
<dbReference type="SUPFAM" id="SSF58104">
    <property type="entry name" value="Methyl-accepting chemotaxis protein (MCP) signaling domain"/>
    <property type="match status" value="1"/>
</dbReference>
<evidence type="ECO:0000256" key="5">
    <source>
        <dbReference type="ARBA" id="ARBA00022989"/>
    </source>
</evidence>
<dbReference type="InterPro" id="IPR033479">
    <property type="entry name" value="dCache_1"/>
</dbReference>
<evidence type="ECO:0000256" key="7">
    <source>
        <dbReference type="ARBA" id="ARBA00023224"/>
    </source>
</evidence>
<comment type="caution">
    <text evidence="11">The sequence shown here is derived from an EMBL/GenBank/DDBJ whole genome shotgun (WGS) entry which is preliminary data.</text>
</comment>
<keyword evidence="12" id="KW-1185">Reference proteome</keyword>
<dbReference type="RefSeq" id="WP_230097030.1">
    <property type="nucleotide sequence ID" value="NZ_CAKKNS010000005.1"/>
</dbReference>
<comment type="subcellular location">
    <subcellularLocation>
        <location evidence="1">Cell membrane</location>
        <topology evidence="1">Multi-pass membrane protein</topology>
    </subcellularLocation>
</comment>
<evidence type="ECO:0000256" key="1">
    <source>
        <dbReference type="ARBA" id="ARBA00004651"/>
    </source>
</evidence>
<dbReference type="InterPro" id="IPR004089">
    <property type="entry name" value="MCPsignal_dom"/>
</dbReference>